<name>A0A5P6VVH6_PSEXY</name>
<organism evidence="3 4">
    <name type="scientific">Pseudobutyrivibrio xylanivorans</name>
    <dbReference type="NCBI Taxonomy" id="185007"/>
    <lineage>
        <taxon>Bacteria</taxon>
        <taxon>Bacillati</taxon>
        <taxon>Bacillota</taxon>
        <taxon>Clostridia</taxon>
        <taxon>Lachnospirales</taxon>
        <taxon>Lachnospiraceae</taxon>
        <taxon>Pseudobutyrivibrio</taxon>
    </lineage>
</organism>
<keyword evidence="2" id="KW-0732">Signal</keyword>
<dbReference type="OrthoDB" id="2036775at2"/>
<dbReference type="Proteomes" id="UP000327030">
    <property type="component" value="Chromosome 1"/>
</dbReference>
<proteinExistence type="predicted"/>
<dbReference type="AlphaFoldDB" id="A0A5P6VVH6"/>
<protein>
    <submittedName>
        <fullName evidence="3">Uncharacterized protein</fullName>
    </submittedName>
</protein>
<evidence type="ECO:0000256" key="2">
    <source>
        <dbReference type="SAM" id="SignalP"/>
    </source>
</evidence>
<gene>
    <name evidence="3" type="ORF">FXF36_09325</name>
</gene>
<feature type="chain" id="PRO_5024951166" evidence="2">
    <location>
        <begin position="28"/>
        <end position="650"/>
    </location>
</feature>
<reference evidence="4" key="1">
    <citation type="submission" date="2019-08" db="EMBL/GenBank/DDBJ databases">
        <title>Complete Genome Sequence of the Polysaccharide-Degrading Rumen Bacterium Pseudobutyrivibrio xylanivorans MA3014.</title>
        <authorList>
            <person name="Palevich N."/>
            <person name="Maclean P.H."/>
            <person name="Kelly W.J."/>
            <person name="Leahy S.C."/>
            <person name="Rakonjac J."/>
            <person name="Attwood G.T."/>
        </authorList>
    </citation>
    <scope>NUCLEOTIDE SEQUENCE [LARGE SCALE GENOMIC DNA]</scope>
    <source>
        <strain evidence="4">MA3014</strain>
    </source>
</reference>
<accession>A0A5P6VVH6</accession>
<evidence type="ECO:0000313" key="3">
    <source>
        <dbReference type="EMBL" id="QFJ55051.1"/>
    </source>
</evidence>
<dbReference type="EMBL" id="CP043028">
    <property type="protein sequence ID" value="QFJ55051.1"/>
    <property type="molecule type" value="Genomic_DNA"/>
</dbReference>
<evidence type="ECO:0000256" key="1">
    <source>
        <dbReference type="SAM" id="MobiDB-lite"/>
    </source>
</evidence>
<feature type="region of interest" description="Disordered" evidence="1">
    <location>
        <begin position="40"/>
        <end position="79"/>
    </location>
</feature>
<feature type="signal peptide" evidence="2">
    <location>
        <begin position="1"/>
        <end position="27"/>
    </location>
</feature>
<evidence type="ECO:0000313" key="4">
    <source>
        <dbReference type="Proteomes" id="UP000327030"/>
    </source>
</evidence>
<dbReference type="RefSeq" id="WP_151623500.1">
    <property type="nucleotide sequence ID" value="NZ_CP043028.1"/>
</dbReference>
<sequence length="650" mass="69532">MVKKGFLKRTGCILISASIILAGWTFAGSSVSEAELERETIEATVETPAEDSNITLSEGTTEESEAQTETSDNAGQQDAVAEETVEVPATMMLRSVSPSLLTTSLAATSSTDSEDEEYSGTTLVKVPASASSYTVKAGTTAIATNALKGSNVSTLTFAAGNSITSIGDQGGWPADGTEIYCPGCTKNSYVVKHFTENFYDRDIYVYFYDEPVVTEYTITIEYQLISTTGDITTYSYKNDSSMRFTVSEGQTPKWDAPEAKTINGIIYNKLLGPTPDFVAAAEDATYTYSYQATSDTPVYYTATINYLLQDSSGNTVDTVKADSKTYLAGNIPSHSAPSTYTSGGTAYGLISGPSPAFSALLKDTTYTYTYKAGATPTVTPTPTPTPTPTVTPTPGTKIYTVTVYDEFYKANKSTMIKSVTRSTNKYTEGSAYSFNAKSYSGYTHWGQRNETGIVTGDTKVYFFYAETGKSDSTSGSTGTKNSSNTKGIDTTLQGIYQITEGANQSVGSNGGPVKITCNGPMDKLRRTMVDGVDIPQGKYTLESGSTILTMTHGFIQSLSAGEHVVRFEYTDGYAETKLTITGKTTTTVTYKVAADGTISSGHKKDSTPKTADGFDPRYLLCIAIFLLGAGAILMGNQRRLESILAGREEE</sequence>
<dbReference type="KEGG" id="pxv:FXF36_09325"/>